<keyword evidence="6" id="KW-1185">Reference proteome</keyword>
<keyword evidence="5" id="KW-0813">Transport</keyword>
<evidence type="ECO:0000256" key="3">
    <source>
        <dbReference type="SAM" id="SignalP"/>
    </source>
</evidence>
<dbReference type="Gene3D" id="3.40.50.2300">
    <property type="match status" value="2"/>
</dbReference>
<dbReference type="InterPro" id="IPR025997">
    <property type="entry name" value="SBP_2_dom"/>
</dbReference>
<gene>
    <name evidence="5" type="ORF">J3R73_001866</name>
</gene>
<reference evidence="5 6" key="1">
    <citation type="submission" date="2023-07" db="EMBL/GenBank/DDBJ databases">
        <title>Genomic Encyclopedia of Type Strains, Phase IV (KMG-IV): sequencing the most valuable type-strain genomes for metagenomic binning, comparative biology and taxonomic classification.</title>
        <authorList>
            <person name="Goeker M."/>
        </authorList>
    </citation>
    <scope>NUCLEOTIDE SEQUENCE [LARGE SCALE GENOMIC DNA]</scope>
    <source>
        <strain evidence="5 6">DSM 5896</strain>
    </source>
</reference>
<evidence type="ECO:0000313" key="6">
    <source>
        <dbReference type="Proteomes" id="UP001237448"/>
    </source>
</evidence>
<protein>
    <submittedName>
        <fullName evidence="5">Simple sugar transport system substrate-binding protein</fullName>
    </submittedName>
</protein>
<dbReference type="InterPro" id="IPR050555">
    <property type="entry name" value="Bact_Solute-Bind_Prot2"/>
</dbReference>
<evidence type="ECO:0000313" key="5">
    <source>
        <dbReference type="EMBL" id="MDQ0392074.1"/>
    </source>
</evidence>
<comment type="subcellular location">
    <subcellularLocation>
        <location evidence="1">Periplasm</location>
    </subcellularLocation>
</comment>
<dbReference type="Proteomes" id="UP001237448">
    <property type="component" value="Unassembled WGS sequence"/>
</dbReference>
<dbReference type="RefSeq" id="WP_307425390.1">
    <property type="nucleotide sequence ID" value="NZ_JAUSVK010000001.1"/>
</dbReference>
<keyword evidence="3" id="KW-0732">Signal</keyword>
<name>A0ABU0FBU2_9HYPH</name>
<comment type="caution">
    <text evidence="5">The sequence shown here is derived from an EMBL/GenBank/DDBJ whole genome shotgun (WGS) entry which is preliminary data.</text>
</comment>
<feature type="signal peptide" evidence="3">
    <location>
        <begin position="1"/>
        <end position="25"/>
    </location>
</feature>
<dbReference type="PANTHER" id="PTHR30036:SF7">
    <property type="entry name" value="ABC TRANSPORTER PERIPLASMIC-BINDING PROTEIN YPHF"/>
    <property type="match status" value="1"/>
</dbReference>
<evidence type="ECO:0000256" key="1">
    <source>
        <dbReference type="ARBA" id="ARBA00004418"/>
    </source>
</evidence>
<dbReference type="Pfam" id="PF13407">
    <property type="entry name" value="Peripla_BP_4"/>
    <property type="match status" value="1"/>
</dbReference>
<feature type="domain" description="Periplasmic binding protein" evidence="4">
    <location>
        <begin position="62"/>
        <end position="334"/>
    </location>
</feature>
<evidence type="ECO:0000259" key="4">
    <source>
        <dbReference type="Pfam" id="PF13407"/>
    </source>
</evidence>
<keyword evidence="5" id="KW-0762">Sugar transport</keyword>
<dbReference type="EMBL" id="JAUSVK010000001">
    <property type="protein sequence ID" value="MDQ0392074.1"/>
    <property type="molecule type" value="Genomic_DNA"/>
</dbReference>
<accession>A0ABU0FBU2</accession>
<feature type="chain" id="PRO_5046431568" evidence="3">
    <location>
        <begin position="26"/>
        <end position="363"/>
    </location>
</feature>
<proteinExistence type="inferred from homology"/>
<sequence>MKYATCALMLLATTVWSASSGGAQAAGTGVLSKAVGGYTFEDAAKEAPATKDFHSKDGKLTFAIITHTAGNGFFDPTYVGAKVAADAFGINLVMLGSEAPLDDIPREIEILNQVVQDPTIDGVIMTTPQSGAYDDLVKKLEAKGVPVATTNSYDPNLYDRLNISHTGQDSSAAAIGGAALAKCLIDKKVSGGSVIFPSMTQAGNEEVNRRVTAAFEATVKALNAAGVLQNFKVDAGPKNIGIDVDTNDLSGSIIRLIESRGDVVGAFAANGGVTPALGDAISQKQLNNKICAFGFDLGPKQQEQIKTGALTGSLGQQPFLQGFWPVMQLYLQIDRGIAAANLDTRAQLVTKDSLGNVGKRYEN</sequence>
<organism evidence="5 6">
    <name type="scientific">Labrys monachus</name>
    <dbReference type="NCBI Taxonomy" id="217067"/>
    <lineage>
        <taxon>Bacteria</taxon>
        <taxon>Pseudomonadati</taxon>
        <taxon>Pseudomonadota</taxon>
        <taxon>Alphaproteobacteria</taxon>
        <taxon>Hyphomicrobiales</taxon>
        <taxon>Xanthobacteraceae</taxon>
        <taxon>Labrys</taxon>
    </lineage>
</organism>
<dbReference type="PANTHER" id="PTHR30036">
    <property type="entry name" value="D-XYLOSE-BINDING PERIPLASMIC PROTEIN"/>
    <property type="match status" value="1"/>
</dbReference>
<dbReference type="SUPFAM" id="SSF53822">
    <property type="entry name" value="Periplasmic binding protein-like I"/>
    <property type="match status" value="1"/>
</dbReference>
<comment type="similarity">
    <text evidence="2">Belongs to the bacterial solute-binding protein 2 family.</text>
</comment>
<dbReference type="InterPro" id="IPR028082">
    <property type="entry name" value="Peripla_BP_I"/>
</dbReference>
<evidence type="ECO:0000256" key="2">
    <source>
        <dbReference type="ARBA" id="ARBA00007639"/>
    </source>
</evidence>